<feature type="compositionally biased region" description="Acidic residues" evidence="1">
    <location>
        <begin position="115"/>
        <end position="126"/>
    </location>
</feature>
<proteinExistence type="predicted"/>
<evidence type="ECO:0000313" key="2">
    <source>
        <dbReference type="EMBL" id="KAJ7623988.1"/>
    </source>
</evidence>
<gene>
    <name evidence="2" type="ORF">B0H17DRAFT_1288766</name>
</gene>
<evidence type="ECO:0000256" key="1">
    <source>
        <dbReference type="SAM" id="MobiDB-lite"/>
    </source>
</evidence>
<keyword evidence="3" id="KW-1185">Reference proteome</keyword>
<feature type="compositionally biased region" description="Basic and acidic residues" evidence="1">
    <location>
        <begin position="19"/>
        <end position="38"/>
    </location>
</feature>
<feature type="compositionally biased region" description="Pro residues" evidence="1">
    <location>
        <begin position="64"/>
        <end position="75"/>
    </location>
</feature>
<dbReference type="Proteomes" id="UP001221757">
    <property type="component" value="Unassembled WGS sequence"/>
</dbReference>
<organism evidence="2 3">
    <name type="scientific">Mycena rosella</name>
    <name type="common">Pink bonnet</name>
    <name type="synonym">Agaricus rosellus</name>
    <dbReference type="NCBI Taxonomy" id="1033263"/>
    <lineage>
        <taxon>Eukaryota</taxon>
        <taxon>Fungi</taxon>
        <taxon>Dikarya</taxon>
        <taxon>Basidiomycota</taxon>
        <taxon>Agaricomycotina</taxon>
        <taxon>Agaricomycetes</taxon>
        <taxon>Agaricomycetidae</taxon>
        <taxon>Agaricales</taxon>
        <taxon>Marasmiineae</taxon>
        <taxon>Mycenaceae</taxon>
        <taxon>Mycena</taxon>
    </lineage>
</organism>
<feature type="region of interest" description="Disordered" evidence="1">
    <location>
        <begin position="16"/>
        <end position="151"/>
    </location>
</feature>
<dbReference type="EMBL" id="JARKIE010000629">
    <property type="protein sequence ID" value="KAJ7623988.1"/>
    <property type="molecule type" value="Genomic_DNA"/>
</dbReference>
<protein>
    <submittedName>
        <fullName evidence="2">Uncharacterized protein</fullName>
    </submittedName>
</protein>
<comment type="caution">
    <text evidence="2">The sequence shown here is derived from an EMBL/GenBank/DDBJ whole genome shotgun (WGS) entry which is preliminary data.</text>
</comment>
<name>A0AAD7BL22_MYCRO</name>
<reference evidence="2" key="1">
    <citation type="submission" date="2023-03" db="EMBL/GenBank/DDBJ databases">
        <title>Massive genome expansion in bonnet fungi (Mycena s.s.) driven by repeated elements and novel gene families across ecological guilds.</title>
        <authorList>
            <consortium name="Lawrence Berkeley National Laboratory"/>
            <person name="Harder C.B."/>
            <person name="Miyauchi S."/>
            <person name="Viragh M."/>
            <person name="Kuo A."/>
            <person name="Thoen E."/>
            <person name="Andreopoulos B."/>
            <person name="Lu D."/>
            <person name="Skrede I."/>
            <person name="Drula E."/>
            <person name="Henrissat B."/>
            <person name="Morin E."/>
            <person name="Kohler A."/>
            <person name="Barry K."/>
            <person name="LaButti K."/>
            <person name="Morin E."/>
            <person name="Salamov A."/>
            <person name="Lipzen A."/>
            <person name="Mereny Z."/>
            <person name="Hegedus B."/>
            <person name="Baldrian P."/>
            <person name="Stursova M."/>
            <person name="Weitz H."/>
            <person name="Taylor A."/>
            <person name="Grigoriev I.V."/>
            <person name="Nagy L.G."/>
            <person name="Martin F."/>
            <person name="Kauserud H."/>
        </authorList>
    </citation>
    <scope>NUCLEOTIDE SEQUENCE</scope>
    <source>
        <strain evidence="2">CBHHK067</strain>
    </source>
</reference>
<accession>A0AAD7BL22</accession>
<evidence type="ECO:0000313" key="3">
    <source>
        <dbReference type="Proteomes" id="UP001221757"/>
    </source>
</evidence>
<dbReference type="AlphaFoldDB" id="A0AAD7BL22"/>
<sequence>MPALVNPQYNPYVPLSKAVAHEDRNRHVNRVRTLDRAPAEMSSPLRPTGSEDGSHSRSASPSPSGTPSPPSPDPVPDLFGGRPSVHGPALPSDDPNQIYDDFSGEVARNRPSSELFEEPDLSDEDFRDPPGEPASDGASPVDHPESDGLLGQYDDRFADEQRVLAPHNSLVASEDDEWWCWRSKQECLLDVMSGFPRACFSEKELGATRWYAEKNGVSDQPTIKQVKNHREDILNVAGINTTLVDGKLGNCFAINDCHLFCQITHVLIQEFANPLVRPRLHLYPEDSGERLEEARQAAKWKCEVDGNVSGPMARGKTGKDYYVEEVAFAKLDSTGKMGPVMPMRWFTRNGELLSIAHPLRFTPSKTAFVIDGSEGACIEIPLDNYFLNVEDLEDPDC</sequence>